<evidence type="ECO:0000256" key="3">
    <source>
        <dbReference type="ARBA" id="ARBA00022942"/>
    </source>
</evidence>
<feature type="domain" description="PI31 proteasome regulator N-terminal" evidence="5">
    <location>
        <begin position="17"/>
        <end position="144"/>
    </location>
</feature>
<dbReference type="GO" id="GO:0043161">
    <property type="term" value="P:proteasome-mediated ubiquitin-dependent protein catabolic process"/>
    <property type="evidence" value="ECO:0007669"/>
    <property type="project" value="InterPro"/>
</dbReference>
<dbReference type="EMBL" id="OU896712">
    <property type="protein sequence ID" value="CAH1173933.1"/>
    <property type="molecule type" value="Genomic_DNA"/>
</dbReference>
<proteinExistence type="inferred from homology"/>
<feature type="compositionally biased region" description="Pro residues" evidence="4">
    <location>
        <begin position="228"/>
        <end position="247"/>
    </location>
</feature>
<organism evidence="6 7">
    <name type="scientific">Phaedon cochleariae</name>
    <name type="common">Mustard beetle</name>
    <dbReference type="NCBI Taxonomy" id="80249"/>
    <lineage>
        <taxon>Eukaryota</taxon>
        <taxon>Metazoa</taxon>
        <taxon>Ecdysozoa</taxon>
        <taxon>Arthropoda</taxon>
        <taxon>Hexapoda</taxon>
        <taxon>Insecta</taxon>
        <taxon>Pterygota</taxon>
        <taxon>Neoptera</taxon>
        <taxon>Endopterygota</taxon>
        <taxon>Coleoptera</taxon>
        <taxon>Polyphaga</taxon>
        <taxon>Cucujiformia</taxon>
        <taxon>Chrysomeloidea</taxon>
        <taxon>Chrysomelidae</taxon>
        <taxon>Chrysomelinae</taxon>
        <taxon>Chrysomelini</taxon>
        <taxon>Phaedon</taxon>
    </lineage>
</organism>
<protein>
    <recommendedName>
        <fullName evidence="2">Proteasome inhibitor PI31 subunit</fullName>
    </recommendedName>
</protein>
<feature type="region of interest" description="Disordered" evidence="4">
    <location>
        <begin position="223"/>
        <end position="286"/>
    </location>
</feature>
<dbReference type="Gene3D" id="3.40.1000.30">
    <property type="match status" value="1"/>
</dbReference>
<evidence type="ECO:0000313" key="6">
    <source>
        <dbReference type="EMBL" id="CAH1173933.1"/>
    </source>
</evidence>
<evidence type="ECO:0000313" key="7">
    <source>
        <dbReference type="Proteomes" id="UP001153737"/>
    </source>
</evidence>
<evidence type="ECO:0000256" key="1">
    <source>
        <dbReference type="ARBA" id="ARBA00006405"/>
    </source>
</evidence>
<evidence type="ECO:0000256" key="2">
    <source>
        <dbReference type="ARBA" id="ARBA00015575"/>
    </source>
</evidence>
<keyword evidence="7" id="KW-1185">Reference proteome</keyword>
<feature type="compositionally biased region" description="Basic and acidic residues" evidence="4">
    <location>
        <begin position="155"/>
        <end position="171"/>
    </location>
</feature>
<dbReference type="GO" id="GO:0004866">
    <property type="term" value="F:endopeptidase inhibitor activity"/>
    <property type="evidence" value="ECO:0007669"/>
    <property type="project" value="InterPro"/>
</dbReference>
<dbReference type="InterPro" id="IPR021625">
    <property type="entry name" value="PI31_Prot_N"/>
</dbReference>
<accession>A0A9P0DSD7</accession>
<feature type="compositionally biased region" description="Basic and acidic residues" evidence="4">
    <location>
        <begin position="254"/>
        <end position="273"/>
    </location>
</feature>
<dbReference type="Pfam" id="PF11566">
    <property type="entry name" value="PI31_Prot_N"/>
    <property type="match status" value="1"/>
</dbReference>
<dbReference type="PANTHER" id="PTHR13266:SF1">
    <property type="entry name" value="PROTEASOME INHIBITOR PI31 SUBUNIT"/>
    <property type="match status" value="1"/>
</dbReference>
<name>A0A9P0DSD7_PHACE</name>
<dbReference type="OrthoDB" id="68090at2759"/>
<dbReference type="Proteomes" id="UP001153737">
    <property type="component" value="Chromosome 6"/>
</dbReference>
<evidence type="ECO:0000259" key="5">
    <source>
        <dbReference type="Pfam" id="PF11566"/>
    </source>
</evidence>
<dbReference type="InterPro" id="IPR045128">
    <property type="entry name" value="PI31-like"/>
</dbReference>
<dbReference type="GO" id="GO:0070628">
    <property type="term" value="F:proteasome binding"/>
    <property type="evidence" value="ECO:0007669"/>
    <property type="project" value="InterPro"/>
</dbReference>
<dbReference type="PANTHER" id="PTHR13266">
    <property type="entry name" value="PROTEASOME INHIBITOR"/>
    <property type="match status" value="1"/>
</dbReference>
<dbReference type="AlphaFoldDB" id="A0A9P0DSD7"/>
<gene>
    <name evidence="6" type="ORF">PHAECO_LOCUS10016</name>
</gene>
<keyword evidence="3" id="KW-0647">Proteasome</keyword>
<feature type="region of interest" description="Disordered" evidence="4">
    <location>
        <begin position="146"/>
        <end position="180"/>
    </location>
</feature>
<reference evidence="6" key="2">
    <citation type="submission" date="2022-10" db="EMBL/GenBank/DDBJ databases">
        <authorList>
            <consortium name="ENA_rothamsted_submissions"/>
            <consortium name="culmorum"/>
            <person name="King R."/>
        </authorList>
    </citation>
    <scope>NUCLEOTIDE SEQUENCE</scope>
</reference>
<comment type="similarity">
    <text evidence="1">Belongs to the proteasome inhibitor PI31 family.</text>
</comment>
<reference evidence="6" key="1">
    <citation type="submission" date="2022-01" db="EMBL/GenBank/DDBJ databases">
        <authorList>
            <person name="King R."/>
        </authorList>
    </citation>
    <scope>NUCLEOTIDE SEQUENCE</scope>
</reference>
<dbReference type="GO" id="GO:0000502">
    <property type="term" value="C:proteasome complex"/>
    <property type="evidence" value="ECO:0007669"/>
    <property type="project" value="UniProtKB-KW"/>
</dbReference>
<evidence type="ECO:0000256" key="4">
    <source>
        <dbReference type="SAM" id="MobiDB-lite"/>
    </source>
</evidence>
<sequence>MANTLFGWDLLYGSIENDVRNNQDILVSLTHLILVSNGFKCIGLGESKTLDGSETKSEALPKYWNEHYAMRYVYQGRLYNFKATILDDGVMINLIRVDERTVSLVQLNSRSVAQRSGTLDEMIPDNKSIVDLIKRQLIDKVIVSKKSRETSSQTEAERASHESSRSIRDPRSLVPPGIPRVADPLSPSVFIPGNYGRSDLDPFGVDPLRDLRVPNSIIIPGGGNLFQPPGPSFGGPPLPPGVPPGSIPPGARFDPFRPPDIDRFTPRHPRPDNDELPPPGYDDMFM</sequence>